<keyword evidence="5" id="KW-1185">Reference proteome</keyword>
<dbReference type="RefSeq" id="WP_071879243.1">
    <property type="nucleotide sequence ID" value="NZ_JXLC01000036.1"/>
</dbReference>
<dbReference type="EMBL" id="JXLC01000036">
    <property type="protein sequence ID" value="OJG85645.1"/>
    <property type="molecule type" value="Genomic_DNA"/>
</dbReference>
<protein>
    <recommendedName>
        <fullName evidence="2">Alpha/beta hydrolase fold-3 domain-containing protein</fullName>
    </recommendedName>
</protein>
<dbReference type="SUPFAM" id="SSF53474">
    <property type="entry name" value="alpha/beta-Hydrolases"/>
    <property type="match status" value="1"/>
</dbReference>
<dbReference type="PANTHER" id="PTHR48081">
    <property type="entry name" value="AB HYDROLASE SUPERFAMILY PROTEIN C4A8.06C"/>
    <property type="match status" value="1"/>
</dbReference>
<reference evidence="3 5" key="2">
    <citation type="submission" date="2015-12" db="EMBL/GenBank/DDBJ databases">
        <authorList>
            <person name="Lauer A."/>
            <person name="Humrighouse B."/>
            <person name="Loparev V."/>
            <person name="Shewmaker P.L."/>
            <person name="Whitney A.M."/>
            <person name="McLaughlin R.W."/>
        </authorList>
    </citation>
    <scope>NUCLEOTIDE SEQUENCE [LARGE SCALE GENOMIC DNA]</scope>
    <source>
        <strain evidence="3 5">LMG 23085</strain>
    </source>
</reference>
<dbReference type="EMBL" id="CP013614">
    <property type="protein sequence ID" value="ALS01402.1"/>
    <property type="molecule type" value="Genomic_DNA"/>
</dbReference>
<name>A0A0S3KAS0_9ENTE</name>
<sequence length="287" mass="32261">MIKQNFLYSKLDELDLSMTFYSNQNDSSAKATLIYFHGGGLLYGTRDDLPEIYCELLVENGYNLLTVDYPLAPEVKLPTIVACLKEAIDWFLKNYQTTLGLENPNYFLFGRSAGAFLTYLLSARYPLPEQKGLISFYGYYDLTNPAFSQPSSYYNQFPKIAPLTAQALIQPKPIAEVSINERFSLYLSGRQFGNWLSYLVNSPSEKETFSLTDTELAGLPPAFLAHSSADQDVPVEASRIASNKIPNVTYEEVEKLPHDFDGDITKSEGLEVYQALIVWLDKALSSN</sequence>
<dbReference type="InterPro" id="IPR050300">
    <property type="entry name" value="GDXG_lipolytic_enzyme"/>
</dbReference>
<evidence type="ECO:0000313" key="4">
    <source>
        <dbReference type="EMBL" id="OJG85645.1"/>
    </source>
</evidence>
<feature type="domain" description="Alpha/beta hydrolase fold-3" evidence="2">
    <location>
        <begin position="33"/>
        <end position="260"/>
    </location>
</feature>
<organism evidence="4 6">
    <name type="scientific">Enterococcus silesiacus</name>
    <dbReference type="NCBI Taxonomy" id="332949"/>
    <lineage>
        <taxon>Bacteria</taxon>
        <taxon>Bacillati</taxon>
        <taxon>Bacillota</taxon>
        <taxon>Bacilli</taxon>
        <taxon>Lactobacillales</taxon>
        <taxon>Enterococcaceae</taxon>
        <taxon>Enterococcus</taxon>
    </lineage>
</organism>
<dbReference type="InterPro" id="IPR013094">
    <property type="entry name" value="AB_hydrolase_3"/>
</dbReference>
<keyword evidence="1" id="KW-0378">Hydrolase</keyword>
<dbReference type="InterPro" id="IPR029058">
    <property type="entry name" value="AB_hydrolase_fold"/>
</dbReference>
<proteinExistence type="predicted"/>
<evidence type="ECO:0000259" key="2">
    <source>
        <dbReference type="Pfam" id="PF07859"/>
    </source>
</evidence>
<dbReference type="PANTHER" id="PTHR48081:SF3">
    <property type="entry name" value="ALPHA_BETA HYDROLASE FOLD-3 DOMAIN-CONTAINING PROTEIN"/>
    <property type="match status" value="1"/>
</dbReference>
<accession>A0A0S3KAS0</accession>
<dbReference type="AlphaFoldDB" id="A0A0S3KAS0"/>
<reference evidence="4 6" key="1">
    <citation type="submission" date="2014-12" db="EMBL/GenBank/DDBJ databases">
        <title>Draft genome sequences of 29 type strains of Enterococci.</title>
        <authorList>
            <person name="Zhong Z."/>
            <person name="Sun Z."/>
            <person name="Liu W."/>
            <person name="Zhang W."/>
            <person name="Zhang H."/>
        </authorList>
    </citation>
    <scope>NUCLEOTIDE SEQUENCE [LARGE SCALE GENOMIC DNA]</scope>
    <source>
        <strain evidence="4 6">DSM 22801</strain>
    </source>
</reference>
<evidence type="ECO:0000256" key="1">
    <source>
        <dbReference type="ARBA" id="ARBA00022801"/>
    </source>
</evidence>
<dbReference type="Proteomes" id="UP000183039">
    <property type="component" value="Unassembled WGS sequence"/>
</dbReference>
<dbReference type="Proteomes" id="UP000065511">
    <property type="component" value="Chromosome"/>
</dbReference>
<gene>
    <name evidence="3" type="ORF">ATZ33_08495</name>
    <name evidence="4" type="ORF">RV15_GL002521</name>
</gene>
<dbReference type="Pfam" id="PF07859">
    <property type="entry name" value="Abhydrolase_3"/>
    <property type="match status" value="1"/>
</dbReference>
<dbReference type="KEGG" id="ess:ATZ33_08495"/>
<evidence type="ECO:0000313" key="6">
    <source>
        <dbReference type="Proteomes" id="UP000183039"/>
    </source>
</evidence>
<evidence type="ECO:0000313" key="3">
    <source>
        <dbReference type="EMBL" id="ALS01402.1"/>
    </source>
</evidence>
<dbReference type="GO" id="GO:0016787">
    <property type="term" value="F:hydrolase activity"/>
    <property type="evidence" value="ECO:0007669"/>
    <property type="project" value="UniProtKB-KW"/>
</dbReference>
<dbReference type="OrthoDB" id="9815425at2"/>
<evidence type="ECO:0000313" key="5">
    <source>
        <dbReference type="Proteomes" id="UP000065511"/>
    </source>
</evidence>
<dbReference type="Gene3D" id="3.40.50.1820">
    <property type="entry name" value="alpha/beta hydrolase"/>
    <property type="match status" value="1"/>
</dbReference>